<name>A0A0M4RE99_9MICC</name>
<evidence type="ECO:0000313" key="1">
    <source>
        <dbReference type="EMBL" id="ALE93768.1"/>
    </source>
</evidence>
<dbReference type="RefSeq" id="WP_062008953.1">
    <property type="nucleotide sequence ID" value="NZ_CP012677.1"/>
</dbReference>
<gene>
    <name evidence="1" type="ORF">AOC05_17905</name>
</gene>
<proteinExistence type="predicted"/>
<keyword evidence="2" id="KW-1185">Reference proteome</keyword>
<accession>A0A0M4RE99</accession>
<dbReference type="KEGG" id="aaq:AOC05_17905"/>
<reference evidence="2" key="1">
    <citation type="submission" date="2015-09" db="EMBL/GenBank/DDBJ databases">
        <title>Complete genome of Arthrobacter alpinus strain R3.8.</title>
        <authorList>
            <person name="See-Too W.S."/>
            <person name="Chan K.G."/>
        </authorList>
    </citation>
    <scope>NUCLEOTIDE SEQUENCE [LARGE SCALE GENOMIC DNA]</scope>
    <source>
        <strain evidence="2">R3.8</strain>
    </source>
</reference>
<dbReference type="EMBL" id="CP012677">
    <property type="protein sequence ID" value="ALE93768.1"/>
    <property type="molecule type" value="Genomic_DNA"/>
</dbReference>
<dbReference type="PATRIC" id="fig|656366.3.peg.3851"/>
<protein>
    <submittedName>
        <fullName evidence="1">Uncharacterized protein</fullName>
    </submittedName>
</protein>
<dbReference type="Proteomes" id="UP000062833">
    <property type="component" value="Chromosome"/>
</dbReference>
<evidence type="ECO:0000313" key="2">
    <source>
        <dbReference type="Proteomes" id="UP000062833"/>
    </source>
</evidence>
<sequence length="139" mass="15913">MKLKIVSLFANSNKDRIYGDIYNSSEDCLQAHPHDEVLHGFGVMNENTKLLVDASDDFYRSETAAQRFIDEQLAAASTSEKRVSCQMERGCPEPVTHLDQDGWAYCTGHGLQRRLSQPCRKLRPHELNRLKRGDQITKY</sequence>
<dbReference type="AlphaFoldDB" id="A0A0M4RE99"/>
<organism evidence="1 2">
    <name type="scientific">Arthrobacter alpinus</name>
    <dbReference type="NCBI Taxonomy" id="656366"/>
    <lineage>
        <taxon>Bacteria</taxon>
        <taxon>Bacillati</taxon>
        <taxon>Actinomycetota</taxon>
        <taxon>Actinomycetes</taxon>
        <taxon>Micrococcales</taxon>
        <taxon>Micrococcaceae</taxon>
        <taxon>Arthrobacter</taxon>
    </lineage>
</organism>